<dbReference type="PANTHER" id="PTHR11571">
    <property type="entry name" value="GLUTATHIONE S-TRANSFERASE"/>
    <property type="match status" value="1"/>
</dbReference>
<dbReference type="Proteomes" id="UP001150538">
    <property type="component" value="Unassembled WGS sequence"/>
</dbReference>
<proteinExistence type="predicted"/>
<gene>
    <name evidence="3" type="ORF">H4219_003722</name>
</gene>
<dbReference type="OrthoDB" id="414243at2759"/>
<dbReference type="PROSITE" id="PS50405">
    <property type="entry name" value="GST_CTER"/>
    <property type="match status" value="1"/>
</dbReference>
<dbReference type="InterPro" id="IPR040079">
    <property type="entry name" value="Glutathione_S-Trfase"/>
</dbReference>
<dbReference type="EMBL" id="JANBPU010000099">
    <property type="protein sequence ID" value="KAJ1916555.1"/>
    <property type="molecule type" value="Genomic_DNA"/>
</dbReference>
<evidence type="ECO:0000313" key="3">
    <source>
        <dbReference type="EMBL" id="KAJ1916555.1"/>
    </source>
</evidence>
<dbReference type="SUPFAM" id="SSF47616">
    <property type="entry name" value="GST C-terminal domain-like"/>
    <property type="match status" value="1"/>
</dbReference>
<feature type="domain" description="GST C-terminal" evidence="2">
    <location>
        <begin position="85"/>
        <end position="192"/>
    </location>
</feature>
<dbReference type="InterPro" id="IPR036249">
    <property type="entry name" value="Thioredoxin-like_sf"/>
</dbReference>
<evidence type="ECO:0000259" key="1">
    <source>
        <dbReference type="PROSITE" id="PS50404"/>
    </source>
</evidence>
<dbReference type="PROSITE" id="PS50404">
    <property type="entry name" value="GST_NTER"/>
    <property type="match status" value="1"/>
</dbReference>
<evidence type="ECO:0000313" key="4">
    <source>
        <dbReference type="Proteomes" id="UP001150538"/>
    </source>
</evidence>
<dbReference type="GO" id="GO:0004364">
    <property type="term" value="F:glutathione transferase activity"/>
    <property type="evidence" value="ECO:0007669"/>
    <property type="project" value="TreeGrafter"/>
</dbReference>
<organism evidence="3 4">
    <name type="scientific">Mycoemilia scoparia</name>
    <dbReference type="NCBI Taxonomy" id="417184"/>
    <lineage>
        <taxon>Eukaryota</taxon>
        <taxon>Fungi</taxon>
        <taxon>Fungi incertae sedis</taxon>
        <taxon>Zoopagomycota</taxon>
        <taxon>Kickxellomycotina</taxon>
        <taxon>Kickxellomycetes</taxon>
        <taxon>Kickxellales</taxon>
        <taxon>Kickxellaceae</taxon>
        <taxon>Mycoemilia</taxon>
    </lineage>
</organism>
<accession>A0A9W8A3E1</accession>
<dbReference type="AlphaFoldDB" id="A0A9W8A3E1"/>
<dbReference type="GO" id="GO:0006749">
    <property type="term" value="P:glutathione metabolic process"/>
    <property type="evidence" value="ECO:0007669"/>
    <property type="project" value="TreeGrafter"/>
</dbReference>
<dbReference type="SUPFAM" id="SSF52833">
    <property type="entry name" value="Thioredoxin-like"/>
    <property type="match status" value="1"/>
</dbReference>
<protein>
    <recommendedName>
        <fullName evidence="5">Glutathione S-transferase</fullName>
    </recommendedName>
</protein>
<dbReference type="CDD" id="cd03039">
    <property type="entry name" value="GST_N_Sigma_like"/>
    <property type="match status" value="1"/>
</dbReference>
<dbReference type="Gene3D" id="3.40.30.10">
    <property type="entry name" value="Glutaredoxin"/>
    <property type="match status" value="1"/>
</dbReference>
<comment type="caution">
    <text evidence="3">The sequence shown here is derived from an EMBL/GenBank/DDBJ whole genome shotgun (WGS) entry which is preliminary data.</text>
</comment>
<dbReference type="Pfam" id="PF02798">
    <property type="entry name" value="GST_N"/>
    <property type="match status" value="1"/>
</dbReference>
<dbReference type="Gene3D" id="1.20.1050.10">
    <property type="match status" value="1"/>
</dbReference>
<sequence>MSSFELIYFPLPGRGESIRNILKYANANWEETNPDWPSAKSQTPFGKLPVLVETNSRGEKFTLTETRVIERYLATIFNLYPRNATPQTIATIDQYRDQYSDVFDLFVFVNYAKETNKQQAFDDAARNLVQKHEEILRKNGSNGHYFGGSITYVDISAYSLIHALKQAGFGKEFSEDKAPELNKLLKTVQSKL</sequence>
<evidence type="ECO:0008006" key="5">
    <source>
        <dbReference type="Google" id="ProtNLM"/>
    </source>
</evidence>
<dbReference type="SFLD" id="SFLDS00019">
    <property type="entry name" value="Glutathione_Transferase_(cytos"/>
    <property type="match status" value="1"/>
</dbReference>
<dbReference type="InterPro" id="IPR010987">
    <property type="entry name" value="Glutathione-S-Trfase_C-like"/>
</dbReference>
<dbReference type="InterPro" id="IPR004045">
    <property type="entry name" value="Glutathione_S-Trfase_N"/>
</dbReference>
<evidence type="ECO:0000259" key="2">
    <source>
        <dbReference type="PROSITE" id="PS50405"/>
    </source>
</evidence>
<keyword evidence="4" id="KW-1185">Reference proteome</keyword>
<name>A0A9W8A3E1_9FUNG</name>
<dbReference type="InterPro" id="IPR004046">
    <property type="entry name" value="GST_C"/>
</dbReference>
<dbReference type="Pfam" id="PF14497">
    <property type="entry name" value="GST_C_3"/>
    <property type="match status" value="1"/>
</dbReference>
<dbReference type="InterPro" id="IPR050213">
    <property type="entry name" value="GST_superfamily"/>
</dbReference>
<reference evidence="3" key="1">
    <citation type="submission" date="2022-07" db="EMBL/GenBank/DDBJ databases">
        <title>Phylogenomic reconstructions and comparative analyses of Kickxellomycotina fungi.</title>
        <authorList>
            <person name="Reynolds N.K."/>
            <person name="Stajich J.E."/>
            <person name="Barry K."/>
            <person name="Grigoriev I.V."/>
            <person name="Crous P."/>
            <person name="Smith M.E."/>
        </authorList>
    </citation>
    <scope>NUCLEOTIDE SEQUENCE</scope>
    <source>
        <strain evidence="3">NBRC 100468</strain>
    </source>
</reference>
<feature type="domain" description="GST N-terminal" evidence="1">
    <location>
        <begin position="2"/>
        <end position="81"/>
    </location>
</feature>
<dbReference type="InterPro" id="IPR036282">
    <property type="entry name" value="Glutathione-S-Trfase_C_sf"/>
</dbReference>